<evidence type="ECO:0000313" key="1">
    <source>
        <dbReference type="Proteomes" id="UP000095286"/>
    </source>
</evidence>
<organism evidence="1 2">
    <name type="scientific">Rhabditophanes sp. KR3021</name>
    <dbReference type="NCBI Taxonomy" id="114890"/>
    <lineage>
        <taxon>Eukaryota</taxon>
        <taxon>Metazoa</taxon>
        <taxon>Ecdysozoa</taxon>
        <taxon>Nematoda</taxon>
        <taxon>Chromadorea</taxon>
        <taxon>Rhabditida</taxon>
        <taxon>Tylenchina</taxon>
        <taxon>Panagrolaimomorpha</taxon>
        <taxon>Strongyloidoidea</taxon>
        <taxon>Alloionematidae</taxon>
        <taxon>Rhabditophanes</taxon>
    </lineage>
</organism>
<evidence type="ECO:0000313" key="2">
    <source>
        <dbReference type="WBParaSite" id="RSKR_0001138233.1"/>
    </source>
</evidence>
<reference evidence="2" key="1">
    <citation type="submission" date="2016-11" db="UniProtKB">
        <authorList>
            <consortium name="WormBaseParasite"/>
        </authorList>
    </citation>
    <scope>IDENTIFICATION</scope>
    <source>
        <strain evidence="2">KR3021</strain>
    </source>
</reference>
<dbReference type="Proteomes" id="UP000095286">
    <property type="component" value="Unplaced"/>
</dbReference>
<proteinExistence type="predicted"/>
<protein>
    <submittedName>
        <fullName evidence="2">MARVEL domain-containing protein</fullName>
    </submittedName>
</protein>
<dbReference type="WBParaSite" id="RSKR_0001138233.1">
    <property type="protein sequence ID" value="RSKR_0001138233.1"/>
    <property type="gene ID" value="RSKR_0001138233"/>
</dbReference>
<accession>A0AC35UGQ0</accession>
<sequence>MARLNLYRITSLPNCLKISTLMVAVVILIVLNSSNLFPKGLQIVNITVITNIIVNILILLLLVTENEESLIPKRSNVTWPLIEMGFSALFGILYFIEIWLCMNANTNPFVGKGTSTWTGIFVLINFAQYALNSILFTEIFYKEKKSNEPSENIAVTQLPVKCFSCASTNMENNFLNKSRGPPNRVSYPRLFDDSCNVDTFLLKTRGTVDCDGFCYKWHEILDNSGSYTYMTIRACSTHMFSTPAPVQAQAISSPEHSYCSHSQRPLECLADTKIIEHDCYCKDSYCNNSYKKAYITIISGLLSVITTYFYFT</sequence>
<name>A0AC35UGQ0_9BILA</name>